<evidence type="ECO:0000313" key="4">
    <source>
        <dbReference type="Proteomes" id="UP000799538"/>
    </source>
</evidence>
<keyword evidence="2" id="KW-1133">Transmembrane helix</keyword>
<feature type="transmembrane region" description="Helical" evidence="2">
    <location>
        <begin position="78"/>
        <end position="105"/>
    </location>
</feature>
<evidence type="ECO:0000256" key="1">
    <source>
        <dbReference type="SAM" id="MobiDB-lite"/>
    </source>
</evidence>
<dbReference type="OrthoDB" id="3928876at2759"/>
<feature type="compositionally biased region" description="Gly residues" evidence="1">
    <location>
        <begin position="283"/>
        <end position="294"/>
    </location>
</feature>
<evidence type="ECO:0000256" key="2">
    <source>
        <dbReference type="SAM" id="Phobius"/>
    </source>
</evidence>
<dbReference type="AlphaFoldDB" id="A0A6A6GK96"/>
<dbReference type="Proteomes" id="UP000799538">
    <property type="component" value="Unassembled WGS sequence"/>
</dbReference>
<sequence length="294" mass="30759">MSAAILSKLDGFGSSIAAKGKSLLDSFFPPEKRAELLARIKAFVLKNPKVSAFLLTNVALSAGPLILFAFFSLTVFVFALIVALVVALLAAVAFTLFAVGVALLILFPTVFFTTLTATFLFLWGLGGFYLFKWFNKDSAPGAKGDTIGDKLNSLTGNNLNFVMDNAREGWVERQLGTSHEDWRKGASPHHAPKPDTNGTPKKQNKSEEDSGTTSGADVKKRADSPMSQAKKGVNGAKKQVNTDAATNGVNGVTKQAGLGDAGEKVKGTPKKLAQAPGNIKGTAVGGIGGATGLT</sequence>
<feature type="compositionally biased region" description="Polar residues" evidence="1">
    <location>
        <begin position="239"/>
        <end position="253"/>
    </location>
</feature>
<feature type="transmembrane region" description="Helical" evidence="2">
    <location>
        <begin position="111"/>
        <end position="131"/>
    </location>
</feature>
<name>A0A6A6GK96_9PEZI</name>
<protein>
    <submittedName>
        <fullName evidence="3">Uncharacterized protein</fullName>
    </submittedName>
</protein>
<proteinExistence type="predicted"/>
<keyword evidence="4" id="KW-1185">Reference proteome</keyword>
<evidence type="ECO:0000313" key="3">
    <source>
        <dbReference type="EMBL" id="KAF2226121.1"/>
    </source>
</evidence>
<reference evidence="4" key="1">
    <citation type="journal article" date="2020" name="Stud. Mycol.">
        <title>101 Dothideomycetes genomes: A test case for predicting lifestyles and emergence of pathogens.</title>
        <authorList>
            <person name="Haridas S."/>
            <person name="Albert R."/>
            <person name="Binder M."/>
            <person name="Bloem J."/>
            <person name="LaButti K."/>
            <person name="Salamov A."/>
            <person name="Andreopoulos B."/>
            <person name="Baker S."/>
            <person name="Barry K."/>
            <person name="Bills G."/>
            <person name="Bluhm B."/>
            <person name="Cannon C."/>
            <person name="Castanera R."/>
            <person name="Culley D."/>
            <person name="Daum C."/>
            <person name="Ezra D."/>
            <person name="Gonzalez J."/>
            <person name="Henrissat B."/>
            <person name="Kuo A."/>
            <person name="Liang C."/>
            <person name="Lipzen A."/>
            <person name="Lutzoni F."/>
            <person name="Magnuson J."/>
            <person name="Mondo S."/>
            <person name="Nolan M."/>
            <person name="Ohm R."/>
            <person name="Pangilinan J."/>
            <person name="Park H.-J."/>
            <person name="Ramirez L."/>
            <person name="Alfaro M."/>
            <person name="Sun H."/>
            <person name="Tritt A."/>
            <person name="Yoshinaga Y."/>
            <person name="Zwiers L.-H."/>
            <person name="Turgeon B."/>
            <person name="Goodwin S."/>
            <person name="Spatafora J."/>
            <person name="Crous P."/>
            <person name="Grigoriev I."/>
        </authorList>
    </citation>
    <scope>NUCLEOTIDE SEQUENCE [LARGE SCALE GENOMIC DNA]</scope>
    <source>
        <strain evidence="4">CECT 20119</strain>
    </source>
</reference>
<feature type="region of interest" description="Disordered" evidence="1">
    <location>
        <begin position="178"/>
        <end position="294"/>
    </location>
</feature>
<keyword evidence="2" id="KW-0812">Transmembrane</keyword>
<organism evidence="3 4">
    <name type="scientific">Elsinoe ampelina</name>
    <dbReference type="NCBI Taxonomy" id="302913"/>
    <lineage>
        <taxon>Eukaryota</taxon>
        <taxon>Fungi</taxon>
        <taxon>Dikarya</taxon>
        <taxon>Ascomycota</taxon>
        <taxon>Pezizomycotina</taxon>
        <taxon>Dothideomycetes</taxon>
        <taxon>Dothideomycetidae</taxon>
        <taxon>Myriangiales</taxon>
        <taxon>Elsinoaceae</taxon>
        <taxon>Elsinoe</taxon>
    </lineage>
</organism>
<dbReference type="Pfam" id="PF16015">
    <property type="entry name" value="Promethin"/>
    <property type="match status" value="1"/>
</dbReference>
<feature type="transmembrane region" description="Helical" evidence="2">
    <location>
        <begin position="50"/>
        <end position="71"/>
    </location>
</feature>
<accession>A0A6A6GK96</accession>
<keyword evidence="2" id="KW-0472">Membrane</keyword>
<gene>
    <name evidence="3" type="ORF">BDZ85DRAFT_279770</name>
</gene>
<dbReference type="EMBL" id="ML992503">
    <property type="protein sequence ID" value="KAF2226121.1"/>
    <property type="molecule type" value="Genomic_DNA"/>
</dbReference>